<reference evidence="4" key="1">
    <citation type="submission" date="2020-07" db="EMBL/GenBank/DDBJ databases">
        <title>A long reads based de novo assembly of the rainbow trout Arlee double haploid line genome.</title>
        <authorList>
            <person name="Gao G."/>
            <person name="Palti Y."/>
        </authorList>
    </citation>
    <scope>NUCLEOTIDE SEQUENCE [LARGE SCALE GENOMIC DNA]</scope>
</reference>
<feature type="region of interest" description="Disordered" evidence="2">
    <location>
        <begin position="1283"/>
        <end position="1327"/>
    </location>
</feature>
<evidence type="ECO:0000256" key="1">
    <source>
        <dbReference type="ARBA" id="ARBA00015263"/>
    </source>
</evidence>
<feature type="compositionally biased region" description="Gly residues" evidence="2">
    <location>
        <begin position="1283"/>
        <end position="1303"/>
    </location>
</feature>
<feature type="domain" description="DUF4042" evidence="3">
    <location>
        <begin position="598"/>
        <end position="765"/>
    </location>
</feature>
<dbReference type="Gene3D" id="1.25.10.10">
    <property type="entry name" value="Leucine-rich Repeat Variant"/>
    <property type="match status" value="2"/>
</dbReference>
<protein>
    <recommendedName>
        <fullName evidence="1">HEAT repeat-containing protein 6</fullName>
    </recommendedName>
</protein>
<feature type="region of interest" description="Disordered" evidence="2">
    <location>
        <begin position="783"/>
        <end position="812"/>
    </location>
</feature>
<dbReference type="Ensembl" id="ENSOMYT00000117178.1">
    <property type="protein sequence ID" value="ENSOMYP00000116966.1"/>
    <property type="gene ID" value="ENSOMYG00000001823.2"/>
</dbReference>
<feature type="region of interest" description="Disordered" evidence="2">
    <location>
        <begin position="500"/>
        <end position="559"/>
    </location>
</feature>
<dbReference type="PANTHER" id="PTHR13366">
    <property type="entry name" value="MALARIA ANTIGEN-RELATED"/>
    <property type="match status" value="1"/>
</dbReference>
<feature type="region of interest" description="Disordered" evidence="2">
    <location>
        <begin position="830"/>
        <end position="850"/>
    </location>
</feature>
<evidence type="ECO:0000256" key="2">
    <source>
        <dbReference type="SAM" id="MobiDB-lite"/>
    </source>
</evidence>
<dbReference type="Pfam" id="PF13513">
    <property type="entry name" value="HEAT_EZ"/>
    <property type="match status" value="1"/>
</dbReference>
<sequence length="1348" mass="146838">MYPPPHTTSSTSYRYPPHKPPPPQPATGTPPHTYHLLNQLHVSSPPQTTASSTSYRYPPHKPPPPQPATGTSPPHTHTPPPQPATGTSPPTHTHHLLNQLQVPPPPPHTHTPPPQPATGIPHKPPPPQPATGTSPPTHTHHLLNQLQVPPPPPTHTHTTSSTSYRYPPQTTASSTSYRYPPPHTHTPPPQPATGTPPTHHLLNQLQVSPRTPPPQPAIGTLPTHTPPSNQLQVPPPPPPTHTHHLLNQLQVSSPHTTSSTSYRYPPPPHTHTHTHTTSSTSYRYPPHTHTHTHHLLNQLHVSPPTHHLLNQLHVIVDEQTLDVCVCYVVRALAVCSLWTHSEVLQALSTLIYGNGPRCNRHLIELLGDGGVLRLYSDPSQPDMELRRAALTCMANLCLGVPGQASLEDPYRSVCFRVFLQTLQSPKPPDAEELLYCTVHTDTTLGNRVNEIYNGIPGQTRADGHQVLMCPQRLMFQGCPGVCVEWPSVLYPAPLPQYETCSTTKPPEPPQNPPTQTSGNKKKKSRGRGRKGGGEDEEREADPRLQRGGRGGEAWSKTSVLPSPGVPSLYPLWKRSSSDSEFSDPEGAAHSKLRLFHGRVRQGVLLCLLAVVKAVEKRTLYGYWSSFIPDAPIGGPPPLTLLTVVLKDPSPKVRACALQVVSALLDGSRQFLGVAEDLAPARTSYTPFSFSLATAVRELHRSLSLALLAEASAHTLTQIIKIIKVTHSLTQIIKVTHSDHQDVNVRVSVLTLYGALVSTQAPLSEIQLLLTHTSQEMGLSWRQREGFSSPHTPPSHKYHNSHTPRGSHTPGEEEPGVPWLLQLCVSLVTQPRDDQSDSEGPGGGGATALEPSPVRLEALQVLAHLVRGYFPLCQACLCELGQVSARCLRETDPSIQLHGAKLLEELGTGIIQQYRPDNSQSESCRVPISQVVQFWVDVLSGPLNGALQSHQHPTLQTSACDTLSSILPQAFTQLPEKSQVLCVTVLLGLTYSDNSLVKAAAVRALGVYILFPCLREDVMFVADTANAILTALDDRSPNVRSKAAWSLGNLTDTLIVNMGCVGEVFQEELSDMLVLQMLQSATTAAFDKDRVKSNAVRALGNLLHFLSVSQLTRPGFQRPLEEAVSALVTTVQSEATMKVRWNACYALGNAFRNPALPLGTHYSASWSGDAFSALCCVVTSCQNFKVRIKSAAALSVPACRHCYGDAERFGHVWHSLAAALEHSEETQDFLEYRYCSSLRHTLTHTLTHLLRLSQSQDMPALGMSLVMEEGRGFKEHLVKYLRGEGGMDGGKRGGGGGTEGVGETEGGRGETEGERERKGEERVRTLGETGGVSTIFLTTVHCNERVHNS</sequence>
<feature type="compositionally biased region" description="Low complexity" evidence="2">
    <location>
        <begin position="155"/>
        <end position="171"/>
    </location>
</feature>
<feature type="compositionally biased region" description="Low complexity" evidence="2">
    <location>
        <begin position="43"/>
        <end position="54"/>
    </location>
</feature>
<evidence type="ECO:0000313" key="4">
    <source>
        <dbReference type="Ensembl" id="ENSOMYP00000116966.1"/>
    </source>
</evidence>
<gene>
    <name evidence="4" type="primary">heatr6</name>
</gene>
<reference evidence="4" key="2">
    <citation type="submission" date="2025-08" db="UniProtKB">
        <authorList>
            <consortium name="Ensembl"/>
        </authorList>
    </citation>
    <scope>IDENTIFICATION</scope>
</reference>
<proteinExistence type="predicted"/>
<organism evidence="4 5">
    <name type="scientific">Oncorhynchus mykiss</name>
    <name type="common">Rainbow trout</name>
    <name type="synonym">Salmo gairdneri</name>
    <dbReference type="NCBI Taxonomy" id="8022"/>
    <lineage>
        <taxon>Eukaryota</taxon>
        <taxon>Metazoa</taxon>
        <taxon>Chordata</taxon>
        <taxon>Craniata</taxon>
        <taxon>Vertebrata</taxon>
        <taxon>Euteleostomi</taxon>
        <taxon>Actinopterygii</taxon>
        <taxon>Neopterygii</taxon>
        <taxon>Teleostei</taxon>
        <taxon>Protacanthopterygii</taxon>
        <taxon>Salmoniformes</taxon>
        <taxon>Salmonidae</taxon>
        <taxon>Salmoninae</taxon>
        <taxon>Oncorhynchus</taxon>
    </lineage>
</organism>
<feature type="compositionally biased region" description="Basic residues" evidence="2">
    <location>
        <begin position="519"/>
        <end position="530"/>
    </location>
</feature>
<dbReference type="SUPFAM" id="SSF48371">
    <property type="entry name" value="ARM repeat"/>
    <property type="match status" value="1"/>
</dbReference>
<dbReference type="InterPro" id="IPR025283">
    <property type="entry name" value="DUF4042"/>
</dbReference>
<evidence type="ECO:0000259" key="3">
    <source>
        <dbReference type="Pfam" id="PF13251"/>
    </source>
</evidence>
<feature type="compositionally biased region" description="Pro residues" evidence="2">
    <location>
        <begin position="179"/>
        <end position="191"/>
    </location>
</feature>
<dbReference type="PANTHER" id="PTHR13366:SF0">
    <property type="entry name" value="HEAT REPEAT-CONTAINING PROTEIN 6"/>
    <property type="match status" value="1"/>
</dbReference>
<evidence type="ECO:0000313" key="5">
    <source>
        <dbReference type="Proteomes" id="UP000694395"/>
    </source>
</evidence>
<dbReference type="InterPro" id="IPR052107">
    <property type="entry name" value="HEAT6"/>
</dbReference>
<dbReference type="GeneTree" id="ENSGT00390000016675"/>
<dbReference type="Pfam" id="PF13251">
    <property type="entry name" value="DUF4042"/>
    <property type="match status" value="1"/>
</dbReference>
<dbReference type="Proteomes" id="UP000694395">
    <property type="component" value="Chromosome 10"/>
</dbReference>
<reference evidence="4" key="3">
    <citation type="submission" date="2025-09" db="UniProtKB">
        <authorList>
            <consortium name="Ensembl"/>
        </authorList>
    </citation>
    <scope>IDENTIFICATION</scope>
</reference>
<dbReference type="InterPro" id="IPR011989">
    <property type="entry name" value="ARM-like"/>
</dbReference>
<name>A0A8K9V8W7_ONCMY</name>
<keyword evidence="5" id="KW-1185">Reference proteome</keyword>
<feature type="compositionally biased region" description="Low complexity" evidence="2">
    <location>
        <begin position="275"/>
        <end position="285"/>
    </location>
</feature>
<feature type="compositionally biased region" description="Basic and acidic residues" evidence="2">
    <location>
        <begin position="1304"/>
        <end position="1324"/>
    </location>
</feature>
<feature type="compositionally biased region" description="Pro residues" evidence="2">
    <location>
        <begin position="102"/>
        <end position="129"/>
    </location>
</feature>
<feature type="compositionally biased region" description="Low complexity" evidence="2">
    <location>
        <begin position="245"/>
        <end position="263"/>
    </location>
</feature>
<accession>A0A8K9V8W7</accession>
<feature type="region of interest" description="Disordered" evidence="2">
    <location>
        <begin position="1"/>
        <end position="290"/>
    </location>
</feature>
<dbReference type="InterPro" id="IPR016024">
    <property type="entry name" value="ARM-type_fold"/>
</dbReference>